<keyword evidence="1" id="KW-0805">Transcription regulation</keyword>
<dbReference type="PANTHER" id="PTHR30146:SF109">
    <property type="entry name" value="HTH-TYPE TRANSCRIPTIONAL REGULATOR GALS"/>
    <property type="match status" value="1"/>
</dbReference>
<evidence type="ECO:0000259" key="4">
    <source>
        <dbReference type="PROSITE" id="PS50932"/>
    </source>
</evidence>
<evidence type="ECO:0000256" key="2">
    <source>
        <dbReference type="ARBA" id="ARBA00023125"/>
    </source>
</evidence>
<dbReference type="PANTHER" id="PTHR30146">
    <property type="entry name" value="LACI-RELATED TRANSCRIPTIONAL REPRESSOR"/>
    <property type="match status" value="1"/>
</dbReference>
<dbReference type="EMBL" id="SOHL01000016">
    <property type="protein sequence ID" value="TFD70363.1"/>
    <property type="molecule type" value="Genomic_DNA"/>
</dbReference>
<dbReference type="SMART" id="SM00354">
    <property type="entry name" value="HTH_LACI"/>
    <property type="match status" value="1"/>
</dbReference>
<evidence type="ECO:0000313" key="6">
    <source>
        <dbReference type="Proteomes" id="UP000297983"/>
    </source>
</evidence>
<dbReference type="RefSeq" id="WP_134463562.1">
    <property type="nucleotide sequence ID" value="NZ_SOHL01000016.1"/>
</dbReference>
<dbReference type="InterPro" id="IPR010982">
    <property type="entry name" value="Lambda_DNA-bd_dom_sf"/>
</dbReference>
<dbReference type="Gene3D" id="3.40.50.2300">
    <property type="match status" value="2"/>
</dbReference>
<dbReference type="CDD" id="cd06267">
    <property type="entry name" value="PBP1_LacI_sugar_binding-like"/>
    <property type="match status" value="1"/>
</dbReference>
<evidence type="ECO:0000256" key="1">
    <source>
        <dbReference type="ARBA" id="ARBA00023015"/>
    </source>
</evidence>
<protein>
    <submittedName>
        <fullName evidence="5">LacI family transcriptional regulator</fullName>
    </submittedName>
</protein>
<keyword evidence="3" id="KW-0804">Transcription</keyword>
<dbReference type="PROSITE" id="PS00356">
    <property type="entry name" value="HTH_LACI_1"/>
    <property type="match status" value="1"/>
</dbReference>
<evidence type="ECO:0000256" key="3">
    <source>
        <dbReference type="ARBA" id="ARBA00023163"/>
    </source>
</evidence>
<dbReference type="InterPro" id="IPR046335">
    <property type="entry name" value="LacI/GalR-like_sensor"/>
</dbReference>
<gene>
    <name evidence="5" type="ORF">E3T50_10980</name>
</gene>
<reference evidence="5 6" key="1">
    <citation type="submission" date="2019-03" db="EMBL/GenBank/DDBJ databases">
        <title>Genomics of glacier-inhabiting Cryobacterium strains.</title>
        <authorList>
            <person name="Liu Q."/>
            <person name="Xin Y.-H."/>
        </authorList>
    </citation>
    <scope>NUCLEOTIDE SEQUENCE [LARGE SCALE GENOMIC DNA]</scope>
    <source>
        <strain evidence="5 6">Hz16</strain>
    </source>
</reference>
<accession>A0A4R9AV64</accession>
<dbReference type="SUPFAM" id="SSF47413">
    <property type="entry name" value="lambda repressor-like DNA-binding domains"/>
    <property type="match status" value="1"/>
</dbReference>
<keyword evidence="6" id="KW-1185">Reference proteome</keyword>
<sequence>MTVSIPPAKRRPTIDDVASTAGVSRGTVSRVLNGGHWVSPDSLAAVNAAIKKTGYRVNPHARSLATSRANSVAFLLSETHDRLFEDPNFAALMQGASTALAARDISLVLIMAGTVDEQRRATEFINAGHVDGVLLVSSHSTRSGLISDIVAANIPAIACGVPLGFERKMGYVAADDYNGAREMIGYLGSHGRRRIATIAGPDDTSGGRRRLDAYIAEQGAAYEPSMVARGDYSRASGAAAMTELLSRHPDLDAVFAANDMMAAGAIDVLTNAGRRVPHDVAVAGFDDAPIATSMDPQLTTMRQPFGRISEEMVRLLLRVIDGERPATIILPTDLIIRASA</sequence>
<dbReference type="PRINTS" id="PR00036">
    <property type="entry name" value="HTHLACI"/>
</dbReference>
<dbReference type="InterPro" id="IPR028082">
    <property type="entry name" value="Peripla_BP_I"/>
</dbReference>
<name>A0A4R9AV64_9MICO</name>
<dbReference type="PROSITE" id="PS50932">
    <property type="entry name" value="HTH_LACI_2"/>
    <property type="match status" value="1"/>
</dbReference>
<organism evidence="5 6">
    <name type="scientific">Cryobacterium gelidum</name>
    <dbReference type="NCBI Taxonomy" id="1259164"/>
    <lineage>
        <taxon>Bacteria</taxon>
        <taxon>Bacillati</taxon>
        <taxon>Actinomycetota</taxon>
        <taxon>Actinomycetes</taxon>
        <taxon>Micrococcales</taxon>
        <taxon>Microbacteriaceae</taxon>
        <taxon>Cryobacterium</taxon>
    </lineage>
</organism>
<dbReference type="GO" id="GO:0003700">
    <property type="term" value="F:DNA-binding transcription factor activity"/>
    <property type="evidence" value="ECO:0007669"/>
    <property type="project" value="TreeGrafter"/>
</dbReference>
<proteinExistence type="predicted"/>
<dbReference type="Proteomes" id="UP000297983">
    <property type="component" value="Unassembled WGS sequence"/>
</dbReference>
<dbReference type="Gene3D" id="1.10.260.40">
    <property type="entry name" value="lambda repressor-like DNA-binding domains"/>
    <property type="match status" value="1"/>
</dbReference>
<dbReference type="Pfam" id="PF00356">
    <property type="entry name" value="LacI"/>
    <property type="match status" value="1"/>
</dbReference>
<dbReference type="GO" id="GO:0000976">
    <property type="term" value="F:transcription cis-regulatory region binding"/>
    <property type="evidence" value="ECO:0007669"/>
    <property type="project" value="TreeGrafter"/>
</dbReference>
<dbReference type="AlphaFoldDB" id="A0A4R9AV64"/>
<dbReference type="CDD" id="cd01392">
    <property type="entry name" value="HTH_LacI"/>
    <property type="match status" value="1"/>
</dbReference>
<keyword evidence="2" id="KW-0238">DNA-binding</keyword>
<dbReference type="SUPFAM" id="SSF53822">
    <property type="entry name" value="Periplasmic binding protein-like I"/>
    <property type="match status" value="1"/>
</dbReference>
<dbReference type="InterPro" id="IPR000843">
    <property type="entry name" value="HTH_LacI"/>
</dbReference>
<feature type="domain" description="HTH lacI-type" evidence="4">
    <location>
        <begin position="12"/>
        <end position="66"/>
    </location>
</feature>
<comment type="caution">
    <text evidence="5">The sequence shown here is derived from an EMBL/GenBank/DDBJ whole genome shotgun (WGS) entry which is preliminary data.</text>
</comment>
<dbReference type="Pfam" id="PF13377">
    <property type="entry name" value="Peripla_BP_3"/>
    <property type="match status" value="1"/>
</dbReference>
<evidence type="ECO:0000313" key="5">
    <source>
        <dbReference type="EMBL" id="TFD70363.1"/>
    </source>
</evidence>